<keyword evidence="2" id="KW-1185">Reference proteome</keyword>
<protein>
    <submittedName>
        <fullName evidence="1">Uncharacterized protein</fullName>
    </submittedName>
</protein>
<accession>A0AAD9LEF3</accession>
<proteinExistence type="predicted"/>
<sequence>MKWSDPLGGGHTRQAPCLPDYSPSRYDVKILKSRAWGMDRQLQNLLLAALWNDVYSQRPQELYFHTRDDLDEEALDALYDWTNFVAGDSRAFWHTYQWLTLDGLPSAPSSIRKAQDKRTNVYAVSRKRAMALLTRVKSRLPDSIWFEPGVWNFSSKLCHWILMDLDHLNPSTGHPYILEEQLELLDSQEPGRAQWVNCATDEERVAHVPDELRAKLIPAGHRIQFPDLWGED</sequence>
<organism evidence="1 2">
    <name type="scientific">Phytophthora citrophthora</name>
    <dbReference type="NCBI Taxonomy" id="4793"/>
    <lineage>
        <taxon>Eukaryota</taxon>
        <taxon>Sar</taxon>
        <taxon>Stramenopiles</taxon>
        <taxon>Oomycota</taxon>
        <taxon>Peronosporomycetes</taxon>
        <taxon>Peronosporales</taxon>
        <taxon>Peronosporaceae</taxon>
        <taxon>Phytophthora</taxon>
    </lineage>
</organism>
<gene>
    <name evidence="1" type="ORF">P3T76_012188</name>
</gene>
<name>A0AAD9LEF3_9STRA</name>
<evidence type="ECO:0000313" key="1">
    <source>
        <dbReference type="EMBL" id="KAK1932604.1"/>
    </source>
</evidence>
<reference evidence="1" key="1">
    <citation type="submission" date="2023-08" db="EMBL/GenBank/DDBJ databases">
        <title>Reference Genome Resource for the Citrus Pathogen Phytophthora citrophthora.</title>
        <authorList>
            <person name="Moller H."/>
            <person name="Coetzee B."/>
            <person name="Rose L.J."/>
            <person name="Van Niekerk J.M."/>
        </authorList>
    </citation>
    <scope>NUCLEOTIDE SEQUENCE</scope>
    <source>
        <strain evidence="1">STE-U-9442</strain>
    </source>
</reference>
<dbReference type="Proteomes" id="UP001259832">
    <property type="component" value="Unassembled WGS sequence"/>
</dbReference>
<comment type="caution">
    <text evidence="1">The sequence shown here is derived from an EMBL/GenBank/DDBJ whole genome shotgun (WGS) entry which is preliminary data.</text>
</comment>
<dbReference type="EMBL" id="JASMQC010000029">
    <property type="protein sequence ID" value="KAK1932604.1"/>
    <property type="molecule type" value="Genomic_DNA"/>
</dbReference>
<dbReference type="AlphaFoldDB" id="A0AAD9LEF3"/>
<evidence type="ECO:0000313" key="2">
    <source>
        <dbReference type="Proteomes" id="UP001259832"/>
    </source>
</evidence>